<evidence type="ECO:0000256" key="1">
    <source>
        <dbReference type="SAM" id="SignalP"/>
    </source>
</evidence>
<feature type="chain" id="PRO_5032526612" evidence="1">
    <location>
        <begin position="18"/>
        <end position="78"/>
    </location>
</feature>
<proteinExistence type="predicted"/>
<accession>A0A811V0E3</accession>
<dbReference type="Proteomes" id="UP000606786">
    <property type="component" value="Unassembled WGS sequence"/>
</dbReference>
<sequence length="78" mass="9411">MNFRIFTVLVFTTQSIASPVASFLPHSIQQQFVRQQKEKQQHQQQQYLLAQKKEFMCVAQFPYHLPHHIYRSGIHERR</sequence>
<reference evidence="2" key="1">
    <citation type="submission" date="2020-11" db="EMBL/GenBank/DDBJ databases">
        <authorList>
            <person name="Whitehead M."/>
        </authorList>
    </citation>
    <scope>NUCLEOTIDE SEQUENCE</scope>
    <source>
        <strain evidence="2">EGII</strain>
    </source>
</reference>
<keyword evidence="1" id="KW-0732">Signal</keyword>
<protein>
    <submittedName>
        <fullName evidence="2">(Mediterranean fruit fly) hypothetical protein</fullName>
    </submittedName>
</protein>
<gene>
    <name evidence="2" type="ORF">CCAP1982_LOCUS11332</name>
</gene>
<dbReference type="EMBL" id="CAJHJT010000034">
    <property type="protein sequence ID" value="CAD7002863.1"/>
    <property type="molecule type" value="Genomic_DNA"/>
</dbReference>
<evidence type="ECO:0000313" key="2">
    <source>
        <dbReference type="EMBL" id="CAD7002863.1"/>
    </source>
</evidence>
<comment type="caution">
    <text evidence="2">The sequence shown here is derived from an EMBL/GenBank/DDBJ whole genome shotgun (WGS) entry which is preliminary data.</text>
</comment>
<name>A0A811V0E3_CERCA</name>
<keyword evidence="3" id="KW-1185">Reference proteome</keyword>
<evidence type="ECO:0000313" key="3">
    <source>
        <dbReference type="Proteomes" id="UP000606786"/>
    </source>
</evidence>
<feature type="signal peptide" evidence="1">
    <location>
        <begin position="1"/>
        <end position="17"/>
    </location>
</feature>
<dbReference type="AlphaFoldDB" id="A0A811V0E3"/>
<organism evidence="2 3">
    <name type="scientific">Ceratitis capitata</name>
    <name type="common">Mediterranean fruit fly</name>
    <name type="synonym">Tephritis capitata</name>
    <dbReference type="NCBI Taxonomy" id="7213"/>
    <lineage>
        <taxon>Eukaryota</taxon>
        <taxon>Metazoa</taxon>
        <taxon>Ecdysozoa</taxon>
        <taxon>Arthropoda</taxon>
        <taxon>Hexapoda</taxon>
        <taxon>Insecta</taxon>
        <taxon>Pterygota</taxon>
        <taxon>Neoptera</taxon>
        <taxon>Endopterygota</taxon>
        <taxon>Diptera</taxon>
        <taxon>Brachycera</taxon>
        <taxon>Muscomorpha</taxon>
        <taxon>Tephritoidea</taxon>
        <taxon>Tephritidae</taxon>
        <taxon>Ceratitis</taxon>
        <taxon>Ceratitis</taxon>
    </lineage>
</organism>